<reference evidence="1" key="1">
    <citation type="journal article" date="2015" name="Nature">
        <title>Complex archaea that bridge the gap between prokaryotes and eukaryotes.</title>
        <authorList>
            <person name="Spang A."/>
            <person name="Saw J.H."/>
            <person name="Jorgensen S.L."/>
            <person name="Zaremba-Niedzwiedzka K."/>
            <person name="Martijn J."/>
            <person name="Lind A.E."/>
            <person name="van Eijk R."/>
            <person name="Schleper C."/>
            <person name="Guy L."/>
            <person name="Ettema T.J."/>
        </authorList>
    </citation>
    <scope>NUCLEOTIDE SEQUENCE</scope>
</reference>
<dbReference type="AlphaFoldDB" id="A0A0F9N9Y3"/>
<gene>
    <name evidence="1" type="ORF">LCGC14_1287920</name>
</gene>
<evidence type="ECO:0008006" key="2">
    <source>
        <dbReference type="Google" id="ProtNLM"/>
    </source>
</evidence>
<organism evidence="1">
    <name type="scientific">marine sediment metagenome</name>
    <dbReference type="NCBI Taxonomy" id="412755"/>
    <lineage>
        <taxon>unclassified sequences</taxon>
        <taxon>metagenomes</taxon>
        <taxon>ecological metagenomes</taxon>
    </lineage>
</organism>
<accession>A0A0F9N9Y3</accession>
<comment type="caution">
    <text evidence="1">The sequence shown here is derived from an EMBL/GenBank/DDBJ whole genome shotgun (WGS) entry which is preliminary data.</text>
</comment>
<evidence type="ECO:0000313" key="1">
    <source>
        <dbReference type="EMBL" id="KKM85545.1"/>
    </source>
</evidence>
<dbReference type="EMBL" id="LAZR01007391">
    <property type="protein sequence ID" value="KKM85545.1"/>
    <property type="molecule type" value="Genomic_DNA"/>
</dbReference>
<proteinExistence type="predicted"/>
<protein>
    <recommendedName>
        <fullName evidence="2">Nucleotide-diphospho-sugar transferase domain-containing protein</fullName>
    </recommendedName>
</protein>
<name>A0A0F9N9Y3_9ZZZZ</name>
<sequence length="260" mass="30396">MKNLMIANLSLHKRYSLQKINTLLEAQIENSLALGWRKKDIILLANFDYKFMGVRSQKIQLNENCLTGSKMFGLKYLFDNDITKDKIWAHDLDCWQNVTFECPKFKHVGIACYSTSKYNGGSIFWKKEAKDISDEIIRIITENKENKEEPTLNKVLKSKEYKKRVTIVNNTFNVGCSGYVKRWNRSIKPIHVCHFHPYNYTAWETHALDRNGLDQKGITDRLETLLRKYYPGLATELGKNGKIAQKERKEKRLIEEKALL</sequence>